<dbReference type="Proteomes" id="UP000193061">
    <property type="component" value="Unassembled WGS sequence"/>
</dbReference>
<evidence type="ECO:0000313" key="3">
    <source>
        <dbReference type="Proteomes" id="UP000193061"/>
    </source>
</evidence>
<keyword evidence="3" id="KW-1185">Reference proteome</keyword>
<evidence type="ECO:0000256" key="1">
    <source>
        <dbReference type="SAM" id="SignalP"/>
    </source>
</evidence>
<organism evidence="2 3">
    <name type="scientific">Roseovarius albus</name>
    <dbReference type="NCBI Taxonomy" id="1247867"/>
    <lineage>
        <taxon>Bacteria</taxon>
        <taxon>Pseudomonadati</taxon>
        <taxon>Pseudomonadota</taxon>
        <taxon>Alphaproteobacteria</taxon>
        <taxon>Rhodobacterales</taxon>
        <taxon>Roseobacteraceae</taxon>
        <taxon>Roseovarius</taxon>
    </lineage>
</organism>
<name>A0A1X6YA85_9RHOB</name>
<dbReference type="EMBL" id="FWFX01000001">
    <property type="protein sequence ID" value="SLN14600.1"/>
    <property type="molecule type" value="Genomic_DNA"/>
</dbReference>
<feature type="signal peptide" evidence="1">
    <location>
        <begin position="1"/>
        <end position="20"/>
    </location>
</feature>
<keyword evidence="1" id="KW-0732">Signal</keyword>
<dbReference type="OrthoDB" id="7869401at2"/>
<evidence type="ECO:0008006" key="4">
    <source>
        <dbReference type="Google" id="ProtNLM"/>
    </source>
</evidence>
<proteinExistence type="predicted"/>
<dbReference type="AlphaFoldDB" id="A0A1X6YA85"/>
<accession>A0A1X6YA85</accession>
<gene>
    <name evidence="2" type="ORF">ROA7450_00290</name>
</gene>
<protein>
    <recommendedName>
        <fullName evidence="4">Lipoprotein</fullName>
    </recommendedName>
</protein>
<sequence>MKHYVAMALSLVLLNACTSADPDVAKKQHLRAKADAVNVKFSDPALIKTVVGFRGVNFTTTRPDANETIGVDKGVDVNSSCKIQASGYSADFTTPAVVNMPSFGKYTQNAKLSCTYNDREYSKTLKPHNPSKSSRKGAAVAVGLLVCSACGGIMLAEAGGTREDDILVFEDVELEVR</sequence>
<evidence type="ECO:0000313" key="2">
    <source>
        <dbReference type="EMBL" id="SLN14600.1"/>
    </source>
</evidence>
<dbReference type="RefSeq" id="WP_143534313.1">
    <property type="nucleotide sequence ID" value="NZ_FWFX01000001.1"/>
</dbReference>
<feature type="chain" id="PRO_5012530222" description="Lipoprotein" evidence="1">
    <location>
        <begin position="21"/>
        <end position="177"/>
    </location>
</feature>
<reference evidence="2 3" key="1">
    <citation type="submission" date="2017-03" db="EMBL/GenBank/DDBJ databases">
        <authorList>
            <person name="Afonso C.L."/>
            <person name="Miller P.J."/>
            <person name="Scott M.A."/>
            <person name="Spackman E."/>
            <person name="Goraichik I."/>
            <person name="Dimitrov K.M."/>
            <person name="Suarez D.L."/>
            <person name="Swayne D.E."/>
        </authorList>
    </citation>
    <scope>NUCLEOTIDE SEQUENCE [LARGE SCALE GENOMIC DNA]</scope>
    <source>
        <strain evidence="2 3">CECT 7450</strain>
    </source>
</reference>